<proteinExistence type="predicted"/>
<dbReference type="Proteomes" id="UP000078516">
    <property type="component" value="Unassembled WGS sequence"/>
</dbReference>
<dbReference type="RefSeq" id="WP_067484520.1">
    <property type="nucleotide sequence ID" value="NZ_LWMN01000015.1"/>
</dbReference>
<keyword evidence="4" id="KW-1185">Reference proteome</keyword>
<dbReference type="PROSITE" id="PS51257">
    <property type="entry name" value="PROKAR_LIPOPROTEIN"/>
    <property type="match status" value="1"/>
</dbReference>
<evidence type="ECO:0000313" key="4">
    <source>
        <dbReference type="Proteomes" id="UP000078516"/>
    </source>
</evidence>
<evidence type="ECO:0000313" key="3">
    <source>
        <dbReference type="EMBL" id="OAQ55112.1"/>
    </source>
</evidence>
<reference evidence="3 4" key="1">
    <citation type="submission" date="2016-04" db="EMBL/GenBank/DDBJ databases">
        <title>Draft genome of an Enterococcus thailandicus strain isolated from bovine feces.</title>
        <authorList>
            <person name="Beukers A.G."/>
            <person name="Zaheer R."/>
            <person name="Goji N."/>
            <person name="Cook S.R."/>
            <person name="Amoako K."/>
            <person name="Chaves A.V."/>
            <person name="Ward M.P."/>
            <person name="Mcallister T.A."/>
        </authorList>
    </citation>
    <scope>NUCLEOTIDE SEQUENCE [LARGE SCALE GENOMIC DNA]</scope>
    <source>
        <strain evidence="3 4">F0711D 46</strain>
    </source>
</reference>
<accession>A0A179EPX0</accession>
<dbReference type="AlphaFoldDB" id="A0A179EPX0"/>
<comment type="caution">
    <text evidence="3">The sequence shown here is derived from an EMBL/GenBank/DDBJ whole genome shotgun (WGS) entry which is preliminary data.</text>
</comment>
<evidence type="ECO:0000259" key="2">
    <source>
        <dbReference type="Pfam" id="PF25155"/>
    </source>
</evidence>
<sequence length="257" mass="29360">MKKFAIILTCALFTGAISGCAASDPNSTSTKTSATTSEKNYPIHFFPVPNGFEAYYHDKKLDVPLSESKSIEKVLPIEIERNQEDIKLKANLPILNSTEIDWHENIIVTIEKGALAQLYTEKVEQFFEAGAKKDFSKISNYSDNFFNETQDEITKSTFMAENMYNMTLKKIKAYDYPLNLTLNEGILSFVIAGYVDYEYTADYLETPLQHDNNDINFRFVYDSKSKTWLVDQLSTINTSFHELPKPENEADLVIKTF</sequence>
<feature type="domain" description="YvbJ-like NTF2-like" evidence="2">
    <location>
        <begin position="123"/>
        <end position="233"/>
    </location>
</feature>
<name>A0A179EPX0_ENTTH</name>
<feature type="chain" id="PRO_5008100853" description="YvbJ-like NTF2-like domain-containing protein" evidence="1">
    <location>
        <begin position="22"/>
        <end position="257"/>
    </location>
</feature>
<dbReference type="EMBL" id="LWMN01000015">
    <property type="protein sequence ID" value="OAQ55112.1"/>
    <property type="molecule type" value="Genomic_DNA"/>
</dbReference>
<dbReference type="Pfam" id="PF25155">
    <property type="entry name" value="NTF2_YvbJ"/>
    <property type="match status" value="1"/>
</dbReference>
<dbReference type="InterPro" id="IPR056902">
    <property type="entry name" value="NTF2_YvbJ"/>
</dbReference>
<organism evidence="3 4">
    <name type="scientific">Enterococcus thailandicus</name>
    <dbReference type="NCBI Taxonomy" id="417368"/>
    <lineage>
        <taxon>Bacteria</taxon>
        <taxon>Bacillati</taxon>
        <taxon>Bacillota</taxon>
        <taxon>Bacilli</taxon>
        <taxon>Lactobacillales</taxon>
        <taxon>Enterococcaceae</taxon>
        <taxon>Enterococcus</taxon>
    </lineage>
</organism>
<keyword evidence="1" id="KW-0732">Signal</keyword>
<evidence type="ECO:0000256" key="1">
    <source>
        <dbReference type="SAM" id="SignalP"/>
    </source>
</evidence>
<protein>
    <recommendedName>
        <fullName evidence="2">YvbJ-like NTF2-like domain-containing protein</fullName>
    </recommendedName>
</protein>
<gene>
    <name evidence="3" type="ORF">A6E74_09605</name>
</gene>
<feature type="signal peptide" evidence="1">
    <location>
        <begin position="1"/>
        <end position="21"/>
    </location>
</feature>